<proteinExistence type="predicted"/>
<comment type="caution">
    <text evidence="2">The sequence shown here is derived from an EMBL/GenBank/DDBJ whole genome shotgun (WGS) entry which is preliminary data.</text>
</comment>
<feature type="compositionally biased region" description="Basic and acidic residues" evidence="1">
    <location>
        <begin position="265"/>
        <end position="286"/>
    </location>
</feature>
<feature type="compositionally biased region" description="Polar residues" evidence="1">
    <location>
        <begin position="246"/>
        <end position="258"/>
    </location>
</feature>
<protein>
    <submittedName>
        <fullName evidence="2">Uncharacterized protein</fullName>
    </submittedName>
</protein>
<dbReference type="Proteomes" id="UP001383192">
    <property type="component" value="Unassembled WGS sequence"/>
</dbReference>
<dbReference type="AlphaFoldDB" id="A0AAW0E1G1"/>
<organism evidence="2 3">
    <name type="scientific">Paramarasmius palmivorus</name>
    <dbReference type="NCBI Taxonomy" id="297713"/>
    <lineage>
        <taxon>Eukaryota</taxon>
        <taxon>Fungi</taxon>
        <taxon>Dikarya</taxon>
        <taxon>Basidiomycota</taxon>
        <taxon>Agaricomycotina</taxon>
        <taxon>Agaricomycetes</taxon>
        <taxon>Agaricomycetidae</taxon>
        <taxon>Agaricales</taxon>
        <taxon>Marasmiineae</taxon>
        <taxon>Marasmiaceae</taxon>
        <taxon>Paramarasmius</taxon>
    </lineage>
</organism>
<evidence type="ECO:0000313" key="2">
    <source>
        <dbReference type="EMBL" id="KAK7058885.1"/>
    </source>
</evidence>
<feature type="region of interest" description="Disordered" evidence="1">
    <location>
        <begin position="172"/>
        <end position="286"/>
    </location>
</feature>
<gene>
    <name evidence="2" type="ORF">VNI00_001509</name>
</gene>
<dbReference type="EMBL" id="JAYKXP010000004">
    <property type="protein sequence ID" value="KAK7058885.1"/>
    <property type="molecule type" value="Genomic_DNA"/>
</dbReference>
<reference evidence="2 3" key="1">
    <citation type="submission" date="2024-01" db="EMBL/GenBank/DDBJ databases">
        <title>A draft genome for a cacao thread blight-causing isolate of Paramarasmius palmivorus.</title>
        <authorList>
            <person name="Baruah I.K."/>
            <person name="Bukari Y."/>
            <person name="Amoako-Attah I."/>
            <person name="Meinhardt L.W."/>
            <person name="Bailey B.A."/>
            <person name="Cohen S.P."/>
        </authorList>
    </citation>
    <scope>NUCLEOTIDE SEQUENCE [LARGE SCALE GENOMIC DNA]</scope>
    <source>
        <strain evidence="2 3">GH-12</strain>
    </source>
</reference>
<accession>A0AAW0E1G1</accession>
<feature type="compositionally biased region" description="Polar residues" evidence="1">
    <location>
        <begin position="172"/>
        <end position="181"/>
    </location>
</feature>
<sequence>MMVEQNRERDAQAYAETLFLFASMTSDGGQTLAALREIVRHRSFSELCHLKVEDNKKILAPQADNGYLSEHDLVQTAEFMGVCGTLPVVPLVNSIAIGMTVAAVSTRLRIPRTLLGRSTLTASTTAGSYIVSNTEEANDRRRDLLFPRFWKSLEDPSGVLLALQTITNRYPTFEPSTSSPGQFLDAPAPSPVFVDEHAPSSMPVAKSQTAPTPAPQAHSRWDEIRSKNAKQATPSAWDALRETHQRSQIQSKEGTSKGTEVPAPQDDRAKAQAEFDAMVERERNMK</sequence>
<keyword evidence="3" id="KW-1185">Reference proteome</keyword>
<evidence type="ECO:0000313" key="3">
    <source>
        <dbReference type="Proteomes" id="UP001383192"/>
    </source>
</evidence>
<name>A0AAW0E1G1_9AGAR</name>
<evidence type="ECO:0000256" key="1">
    <source>
        <dbReference type="SAM" id="MobiDB-lite"/>
    </source>
</evidence>